<dbReference type="EMBL" id="GU735179">
    <property type="protein sequence ID" value="ADE29195.1"/>
    <property type="molecule type" value="Genomic_DNA"/>
</dbReference>
<evidence type="ECO:0000256" key="1">
    <source>
        <dbReference type="ARBA" id="ARBA00023015"/>
    </source>
</evidence>
<dbReference type="CDD" id="cd06529">
    <property type="entry name" value="S24_LexA-like"/>
    <property type="match status" value="1"/>
</dbReference>
<dbReference type="SUPFAM" id="SSF47413">
    <property type="entry name" value="lambda repressor-like DNA-binding domains"/>
    <property type="match status" value="1"/>
</dbReference>
<dbReference type="SUPFAM" id="SSF51306">
    <property type="entry name" value="LexA/Signal peptidase"/>
    <property type="match status" value="1"/>
</dbReference>
<keyword evidence="2" id="KW-0238">DNA-binding</keyword>
<evidence type="ECO:0000313" key="5">
    <source>
        <dbReference type="EMBL" id="ADE29195.1"/>
    </source>
</evidence>
<dbReference type="Gene3D" id="1.10.260.40">
    <property type="entry name" value="lambda repressor-like DNA-binding domains"/>
    <property type="match status" value="1"/>
</dbReference>
<organism evidence="5">
    <name type="scientific">uncultured virus</name>
    <dbReference type="NCBI Taxonomy" id="340016"/>
    <lineage>
        <taxon>Viruses</taxon>
        <taxon>environmental samples</taxon>
    </lineage>
</organism>
<keyword evidence="1" id="KW-0805">Transcription regulation</keyword>
<feature type="domain" description="HTH cro/C1-type" evidence="4">
    <location>
        <begin position="8"/>
        <end position="62"/>
    </location>
</feature>
<dbReference type="CDD" id="cd00093">
    <property type="entry name" value="HTH_XRE"/>
    <property type="match status" value="1"/>
</dbReference>
<dbReference type="GO" id="GO:0003677">
    <property type="term" value="F:DNA binding"/>
    <property type="evidence" value="ECO:0007669"/>
    <property type="project" value="UniProtKB-KW"/>
</dbReference>
<sequence>MTEIAKELKLLRNELDLNQEQAAEKCDVSVGTWQSWEQGRHTPSAAKMDHVRATLNARNKDVSKYVQKDGGTQTTLPLLSVSAEAGSSSNLWQTAIKSYMSVDRSVISTETGADPDRLAVVPVSGDSMEPTISAGDRVVVVRRGATPSIIEGCVYVWRSSRRGVILKRADWRDSNTLVLSSDNDRYSDIELDWDNQEAWECLGQVVRVMSAV</sequence>
<proteinExistence type="predicted"/>
<dbReference type="Gene3D" id="2.10.109.10">
    <property type="entry name" value="Umud Fragment, subunit A"/>
    <property type="match status" value="1"/>
</dbReference>
<dbReference type="InterPro" id="IPR039418">
    <property type="entry name" value="LexA-like"/>
</dbReference>
<evidence type="ECO:0000256" key="2">
    <source>
        <dbReference type="ARBA" id="ARBA00023125"/>
    </source>
</evidence>
<evidence type="ECO:0000256" key="3">
    <source>
        <dbReference type="ARBA" id="ARBA00023163"/>
    </source>
</evidence>
<dbReference type="InterPro" id="IPR036286">
    <property type="entry name" value="LexA/Signal_pep-like_sf"/>
</dbReference>
<dbReference type="Pfam" id="PF00717">
    <property type="entry name" value="Peptidase_S24"/>
    <property type="match status" value="1"/>
</dbReference>
<keyword evidence="3" id="KW-0804">Transcription</keyword>
<protein>
    <submittedName>
        <fullName evidence="5">HTH protein</fullName>
    </submittedName>
</protein>
<dbReference type="Pfam" id="PF13560">
    <property type="entry name" value="HTH_31"/>
    <property type="match status" value="1"/>
</dbReference>
<accession>D5L2D6</accession>
<dbReference type="PANTHER" id="PTHR40661">
    <property type="match status" value="1"/>
</dbReference>
<dbReference type="SMART" id="SM00530">
    <property type="entry name" value="HTH_XRE"/>
    <property type="match status" value="1"/>
</dbReference>
<dbReference type="InterPro" id="IPR010982">
    <property type="entry name" value="Lambda_DNA-bd_dom_sf"/>
</dbReference>
<dbReference type="InterPro" id="IPR015927">
    <property type="entry name" value="Peptidase_S24_S26A/B/C"/>
</dbReference>
<evidence type="ECO:0000259" key="4">
    <source>
        <dbReference type="PROSITE" id="PS50943"/>
    </source>
</evidence>
<dbReference type="PANTHER" id="PTHR40661:SF3">
    <property type="entry name" value="FELS-1 PROPHAGE TRANSCRIPTIONAL REGULATOR"/>
    <property type="match status" value="1"/>
</dbReference>
<name>D5L2D6_9VIRU</name>
<reference evidence="5" key="1">
    <citation type="journal article" date="2010" name="Environ. Microbiol.">
        <title>The metavirome of a hypersaline environment.</title>
        <authorList>
            <person name="Santos F."/>
            <person name="Yarza P."/>
            <person name="Parro V."/>
            <person name="Briones C."/>
            <person name="Anton J."/>
        </authorList>
    </citation>
    <scope>NUCLEOTIDE SEQUENCE</scope>
</reference>
<dbReference type="PROSITE" id="PS50943">
    <property type="entry name" value="HTH_CROC1"/>
    <property type="match status" value="1"/>
</dbReference>
<dbReference type="InterPro" id="IPR001387">
    <property type="entry name" value="Cro/C1-type_HTH"/>
</dbReference>